<dbReference type="Pfam" id="PF12728">
    <property type="entry name" value="HTH_17"/>
    <property type="match status" value="1"/>
</dbReference>
<dbReference type="Proteomes" id="UP000253970">
    <property type="component" value="Unassembled WGS sequence"/>
</dbReference>
<sequence>MFNLTVEDASKRLGVGRARVNQLIRSGMLAAEKVGGIWLIDEQSVEARRNAAPKAGRPPASSSKGDVRRYVLMNRTHEVLSFRYDEAAGAFVDAGDIVDPARAPLGMISPRGRKVSKDALSFWWKHRCIPGTREGIDAKLAELGVDSPARIPFKSLGLSLSDQYWIRPENCEIAWEDVNYFDNDFCEMRSGRSWLDGVGLDSPDNTSEGELPKKWVCDGAKRLLVKGGSVLNQEPFNEAAASALYSRLLAPDEYVKYRLESRAGGAVCICENFVGSTEEYIPAYYVRQTMRQPNHRNDYQHYLECCSALDAERVEIALSKMIVCDDILGNSDRHWRNFGLVRDVETLRYRIAPLFDTGGSLWCSSTLESLRAHDFSFTTKPFYEDANRQLRLVNDYSWFDPAALEGFADELSAILSDNPALAERVDYICCAVQKRIDRIVRML</sequence>
<reference evidence="2 3" key="1">
    <citation type="journal article" date="2018" name="Elife">
        <title>Discovery and characterization of a prevalent human gut bacterial enzyme sufficient for the inactivation of a family of plant toxins.</title>
        <authorList>
            <person name="Koppel N."/>
            <person name="Bisanz J.E."/>
            <person name="Pandelia M.E."/>
            <person name="Turnbaugh P.J."/>
            <person name="Balskus E.P."/>
        </authorList>
    </citation>
    <scope>NUCLEOTIDE SEQUENCE [LARGE SCALE GENOMIC DNA]</scope>
    <source>
        <strain evidence="2 3">W1 BHI 6</strain>
    </source>
</reference>
<protein>
    <submittedName>
        <fullName evidence="2">DNA-binding protein</fullName>
    </submittedName>
</protein>
<name>A0A369M935_EGGLN</name>
<evidence type="ECO:0000313" key="3">
    <source>
        <dbReference type="Proteomes" id="UP000253970"/>
    </source>
</evidence>
<dbReference type="InterPro" id="IPR010093">
    <property type="entry name" value="SinI_DNA-bd"/>
</dbReference>
<proteinExistence type="predicted"/>
<dbReference type="NCBIfam" id="TIGR01764">
    <property type="entry name" value="excise"/>
    <property type="match status" value="1"/>
</dbReference>
<keyword evidence="2" id="KW-0238">DNA-binding</keyword>
<evidence type="ECO:0000259" key="1">
    <source>
        <dbReference type="Pfam" id="PF12728"/>
    </source>
</evidence>
<accession>A0A369M935</accession>
<dbReference type="EMBL" id="PPTU01000030">
    <property type="protein sequence ID" value="RDB67389.1"/>
    <property type="molecule type" value="Genomic_DNA"/>
</dbReference>
<dbReference type="RefSeq" id="WP_114534560.1">
    <property type="nucleotide sequence ID" value="NZ_JAQDVM010000020.1"/>
</dbReference>
<feature type="domain" description="Helix-turn-helix" evidence="1">
    <location>
        <begin position="4"/>
        <end position="47"/>
    </location>
</feature>
<comment type="caution">
    <text evidence="2">The sequence shown here is derived from an EMBL/GenBank/DDBJ whole genome shotgun (WGS) entry which is preliminary data.</text>
</comment>
<dbReference type="GO" id="GO:0003677">
    <property type="term" value="F:DNA binding"/>
    <property type="evidence" value="ECO:0007669"/>
    <property type="project" value="UniProtKB-KW"/>
</dbReference>
<gene>
    <name evidence="2" type="ORF">C1875_13505</name>
</gene>
<dbReference type="Gene3D" id="1.10.1070.20">
    <property type="match status" value="1"/>
</dbReference>
<organism evidence="2 3">
    <name type="scientific">Eggerthella lenta</name>
    <name type="common">Eubacterium lentum</name>
    <dbReference type="NCBI Taxonomy" id="84112"/>
    <lineage>
        <taxon>Bacteria</taxon>
        <taxon>Bacillati</taxon>
        <taxon>Actinomycetota</taxon>
        <taxon>Coriobacteriia</taxon>
        <taxon>Eggerthellales</taxon>
        <taxon>Eggerthellaceae</taxon>
        <taxon>Eggerthella</taxon>
    </lineage>
</organism>
<evidence type="ECO:0000313" key="2">
    <source>
        <dbReference type="EMBL" id="RDB67389.1"/>
    </source>
</evidence>
<dbReference type="InterPro" id="IPR041657">
    <property type="entry name" value="HTH_17"/>
</dbReference>
<dbReference type="AlphaFoldDB" id="A0A369M935"/>